<feature type="transmembrane region" description="Helical" evidence="1">
    <location>
        <begin position="50"/>
        <end position="73"/>
    </location>
</feature>
<keyword evidence="1" id="KW-1133">Transmembrane helix</keyword>
<feature type="transmembrane region" description="Helical" evidence="1">
    <location>
        <begin position="94"/>
        <end position="118"/>
    </location>
</feature>
<dbReference type="EC" id="2.3.-.-" evidence="3"/>
<feature type="domain" description="Acyltransferase 3" evidence="2">
    <location>
        <begin position="22"/>
        <end position="331"/>
    </location>
</feature>
<keyword evidence="3" id="KW-0808">Transferase</keyword>
<comment type="caution">
    <text evidence="3">The sequence shown here is derived from an EMBL/GenBank/DDBJ whole genome shotgun (WGS) entry which is preliminary data.</text>
</comment>
<protein>
    <submittedName>
        <fullName evidence="3">Acyltransferase family protein</fullName>
        <ecNumber evidence="3">2.3.-.-</ecNumber>
    </submittedName>
</protein>
<keyword evidence="1" id="KW-0812">Transmembrane</keyword>
<organism evidence="3 4">
    <name type="scientific">Comamonas sediminis</name>
    <dbReference type="NCBI Taxonomy" id="1783360"/>
    <lineage>
        <taxon>Bacteria</taxon>
        <taxon>Pseudomonadati</taxon>
        <taxon>Pseudomonadota</taxon>
        <taxon>Betaproteobacteria</taxon>
        <taxon>Burkholderiales</taxon>
        <taxon>Comamonadaceae</taxon>
        <taxon>Comamonas</taxon>
    </lineage>
</organism>
<feature type="transmembrane region" description="Helical" evidence="1">
    <location>
        <begin position="313"/>
        <end position="335"/>
    </location>
</feature>
<reference evidence="3 4" key="1">
    <citation type="journal article" date="2016" name="Int. J. Syst. Evol. Microbiol.">
        <title>Description of Comamonas sediminis sp. nov., isolated from lagoon sediments.</title>
        <authorList>
            <person name="Subhash Y."/>
            <person name="Bang J.J."/>
            <person name="You T.H."/>
            <person name="Lee S.S."/>
        </authorList>
    </citation>
    <scope>NUCLEOTIDE SEQUENCE [LARGE SCALE GENOMIC DNA]</scope>
    <source>
        <strain evidence="3 4">JCM 31169</strain>
    </source>
</reference>
<sequence>MDKTRTQENMNRMEPLRLHPVNNFDALRLAAALAVLYSHQYPITGTTPPAWMNVAMVGGVAVMAFFVISGYLVTLSWFYQPRLWAFCAKRALRIWPALLTVVLLATLVLGSSVTTLPLPDYFRHPMTWDYLHNLLLQTRFGLPGVFAGNTFPDTVNGSLWTIPIEVSCYAVLAAAGACGLLRFRWLWAAICAAYLLWFLTHKTVDLTGVMTHWWEFPAYFAFGSLIASFHQQFLQRRALFAAIACACALTAYACGFSYSAILLFLPAVLLAVGTASWPVLSQAGRFGDVSYGTYLYAFPIQQTVRLLAPDLGFTSSLAIVVMLTLVAGWLSWRLVEQPALRLKTRWQ</sequence>
<feature type="transmembrane region" description="Helical" evidence="1">
    <location>
        <begin position="216"/>
        <end position="234"/>
    </location>
</feature>
<dbReference type="GO" id="GO:0016746">
    <property type="term" value="F:acyltransferase activity"/>
    <property type="evidence" value="ECO:0007669"/>
    <property type="project" value="UniProtKB-KW"/>
</dbReference>
<dbReference type="Proteomes" id="UP001562178">
    <property type="component" value="Unassembled WGS sequence"/>
</dbReference>
<feature type="transmembrane region" description="Helical" evidence="1">
    <location>
        <begin position="239"/>
        <end position="272"/>
    </location>
</feature>
<dbReference type="InterPro" id="IPR050879">
    <property type="entry name" value="Acyltransferase_3"/>
</dbReference>
<dbReference type="Pfam" id="PF01757">
    <property type="entry name" value="Acyl_transf_3"/>
    <property type="match status" value="1"/>
</dbReference>
<proteinExistence type="predicted"/>
<evidence type="ECO:0000313" key="3">
    <source>
        <dbReference type="EMBL" id="MEY2251152.1"/>
    </source>
</evidence>
<evidence type="ECO:0000259" key="2">
    <source>
        <dbReference type="Pfam" id="PF01757"/>
    </source>
</evidence>
<dbReference type="PANTHER" id="PTHR23028">
    <property type="entry name" value="ACETYLTRANSFERASE"/>
    <property type="match status" value="1"/>
</dbReference>
<dbReference type="InterPro" id="IPR002656">
    <property type="entry name" value="Acyl_transf_3_dom"/>
</dbReference>
<evidence type="ECO:0000256" key="1">
    <source>
        <dbReference type="SAM" id="Phobius"/>
    </source>
</evidence>
<evidence type="ECO:0000313" key="4">
    <source>
        <dbReference type="Proteomes" id="UP001562178"/>
    </source>
</evidence>
<feature type="transmembrane region" description="Helical" evidence="1">
    <location>
        <begin position="185"/>
        <end position="204"/>
    </location>
</feature>
<keyword evidence="4" id="KW-1185">Reference proteome</keyword>
<accession>A0ABV4B186</accession>
<feature type="transmembrane region" description="Helical" evidence="1">
    <location>
        <begin position="159"/>
        <end position="178"/>
    </location>
</feature>
<gene>
    <name evidence="3" type="ORF">AB7A72_09060</name>
</gene>
<keyword evidence="3" id="KW-0012">Acyltransferase</keyword>
<dbReference type="EMBL" id="JBGBDC010000003">
    <property type="protein sequence ID" value="MEY2251152.1"/>
    <property type="molecule type" value="Genomic_DNA"/>
</dbReference>
<name>A0ABV4B186_9BURK</name>
<keyword evidence="1" id="KW-0472">Membrane</keyword>